<dbReference type="PANTHER" id="PTHR24412">
    <property type="entry name" value="KELCH PROTEIN"/>
    <property type="match status" value="1"/>
</dbReference>
<dbReference type="KEGG" id="smau:118287614"/>
<evidence type="ECO:0000256" key="1">
    <source>
        <dbReference type="ARBA" id="ARBA00022441"/>
    </source>
</evidence>
<dbReference type="CDD" id="cd18450">
    <property type="entry name" value="BACK_KLHL10"/>
    <property type="match status" value="1"/>
</dbReference>
<dbReference type="PANTHER" id="PTHR24412:SF172">
    <property type="entry name" value="KELCH-LIKE PROTEIN 10"/>
    <property type="match status" value="1"/>
</dbReference>
<name>A0A6A4S5L1_SCOMX</name>
<keyword evidence="2" id="KW-0677">Repeat</keyword>
<dbReference type="Pfam" id="PF01344">
    <property type="entry name" value="Kelch_1"/>
    <property type="match status" value="2"/>
</dbReference>
<dbReference type="InterPro" id="IPR006652">
    <property type="entry name" value="Kelch_1"/>
</dbReference>
<reference evidence="5" key="3">
    <citation type="submission" date="2023-05" db="EMBL/GenBank/DDBJ databases">
        <title>High-quality long-read genome of Scophthalmus maximus.</title>
        <authorList>
            <person name="Lien S."/>
            <person name="Martinez P."/>
        </authorList>
    </citation>
    <scope>NUCLEOTIDE SEQUENCE [LARGE SCALE GENOMIC DNA]</scope>
</reference>
<dbReference type="SUPFAM" id="SSF54695">
    <property type="entry name" value="POZ domain"/>
    <property type="match status" value="1"/>
</dbReference>
<reference evidence="5" key="4">
    <citation type="submission" date="2025-05" db="UniProtKB">
        <authorList>
            <consortium name="Ensembl"/>
        </authorList>
    </citation>
    <scope>IDENTIFICATION</scope>
</reference>
<proteinExistence type="predicted"/>
<dbReference type="Gene3D" id="1.25.40.420">
    <property type="match status" value="1"/>
</dbReference>
<dbReference type="GeneID" id="118287614"/>
<protein>
    <recommendedName>
        <fullName evidence="3">BTB domain-containing protein</fullName>
    </recommendedName>
</protein>
<dbReference type="Ensembl" id="ENSSMAT00000016326.2">
    <property type="protein sequence ID" value="ENSSMAP00000016128.2"/>
    <property type="gene ID" value="ENSSMAG00000009880.2"/>
</dbReference>
<dbReference type="FunFam" id="1.25.40.420:FF:000001">
    <property type="entry name" value="Kelch-like family member 12"/>
    <property type="match status" value="1"/>
</dbReference>
<dbReference type="InterPro" id="IPR011705">
    <property type="entry name" value="BACK"/>
</dbReference>
<dbReference type="OrthoDB" id="191037at2759"/>
<dbReference type="SUPFAM" id="SSF117281">
    <property type="entry name" value="Kelch motif"/>
    <property type="match status" value="1"/>
</dbReference>
<dbReference type="Gene3D" id="2.120.10.80">
    <property type="entry name" value="Kelch-type beta propeller"/>
    <property type="match status" value="2"/>
</dbReference>
<dbReference type="SMART" id="SM00875">
    <property type="entry name" value="BACK"/>
    <property type="match status" value="1"/>
</dbReference>
<feature type="domain" description="BTB" evidence="3">
    <location>
        <begin position="25"/>
        <end position="91"/>
    </location>
</feature>
<organism evidence="4 6">
    <name type="scientific">Scophthalmus maximus</name>
    <name type="common">Turbot</name>
    <name type="synonym">Psetta maxima</name>
    <dbReference type="NCBI Taxonomy" id="52904"/>
    <lineage>
        <taxon>Eukaryota</taxon>
        <taxon>Metazoa</taxon>
        <taxon>Chordata</taxon>
        <taxon>Craniata</taxon>
        <taxon>Vertebrata</taxon>
        <taxon>Euteleostomi</taxon>
        <taxon>Actinopterygii</taxon>
        <taxon>Neopterygii</taxon>
        <taxon>Teleostei</taxon>
        <taxon>Neoteleostei</taxon>
        <taxon>Acanthomorphata</taxon>
        <taxon>Carangaria</taxon>
        <taxon>Pleuronectiformes</taxon>
        <taxon>Pleuronectoidei</taxon>
        <taxon>Scophthalmidae</taxon>
        <taxon>Scophthalmus</taxon>
    </lineage>
</organism>
<dbReference type="InterPro" id="IPR011333">
    <property type="entry name" value="SKP1/BTB/POZ_sf"/>
</dbReference>
<dbReference type="Pfam" id="PF24681">
    <property type="entry name" value="Kelch_KLHDC2_KLHL20_DRC7"/>
    <property type="match status" value="1"/>
</dbReference>
<gene>
    <name evidence="5" type="primary">LOC118287614</name>
    <name evidence="4" type="ORF">F2P81_022705</name>
</gene>
<dbReference type="InterPro" id="IPR017096">
    <property type="entry name" value="BTB-kelch_protein"/>
</dbReference>
<sequence length="586" mass="67031">MSNQRVYPRLLGPAFNELRLEGKFCDAIIQVQDVEFPVHRVVLCDCSSYFQALFKHWMTTHKKVFNIPGLTPEIMQLIIDFAYTGSVNVTEGNIQDLMLVADMLNVMDLMQACSSILCEQLRPENCIGIWQFTKVCTSSELQEKAYRYIIDHFEAVASSNELLEFSVQELTEILSRDDLNVRMERIVFEAIVHWIDHKPEEREEHITALLSTVRLALTSLAYIRSTVSTNPLVSRNSECNKITDDALKTIWHKLRNSPRPGLSNPYARPRLPTAIMLVSGGWSGDPTGEIEAYDPRSDVWTSLPTNLDHPRSYHGTVFLNGYFYCIGGFDRVQHFSNVSKLDVRTHTWYEVAPMHNRRCYVSVTELNGSIYAMGGYDGQYRLSSAERYTPETNQWTRIARMHDQRSDANCATLHEKIYICGGFNGLECLQSAECYNPETNQWTMIAAMMTRRSGIGVVAFKEQIYAIGGFDGNERQRSAEIYDPWTNLWRAVSPMLSPRSNFGLQVIEDRIFAVGGFNGFHTTNEVESYYPSTDSWAECRSMEISRSALSCCVLCEIPNMGDYTFSRDDLPRLDFEDRMEEYLSDS</sequence>
<dbReference type="Pfam" id="PF00651">
    <property type="entry name" value="BTB"/>
    <property type="match status" value="1"/>
</dbReference>
<dbReference type="EMBL" id="VEVO01000020">
    <property type="protein sequence ID" value="KAF0025824.1"/>
    <property type="molecule type" value="Genomic_DNA"/>
</dbReference>
<evidence type="ECO:0000313" key="4">
    <source>
        <dbReference type="EMBL" id="KAF0025824.1"/>
    </source>
</evidence>
<dbReference type="InterPro" id="IPR000210">
    <property type="entry name" value="BTB/POZ_dom"/>
</dbReference>
<evidence type="ECO:0000313" key="6">
    <source>
        <dbReference type="Proteomes" id="UP000438429"/>
    </source>
</evidence>
<reference evidence="5" key="2">
    <citation type="submission" date="2020-05" db="EMBL/GenBank/DDBJ databases">
        <authorList>
            <person name="Moser M."/>
        </authorList>
    </citation>
    <scope>NUCLEOTIDE SEQUENCE [LARGE SCALE GENOMIC DNA]</scope>
</reference>
<dbReference type="Pfam" id="PF07707">
    <property type="entry name" value="BACK"/>
    <property type="match status" value="1"/>
</dbReference>
<evidence type="ECO:0000256" key="2">
    <source>
        <dbReference type="ARBA" id="ARBA00022737"/>
    </source>
</evidence>
<dbReference type="RefSeq" id="XP_035468884.1">
    <property type="nucleotide sequence ID" value="XM_035612991.2"/>
</dbReference>
<dbReference type="InterPro" id="IPR015915">
    <property type="entry name" value="Kelch-typ_b-propeller"/>
</dbReference>
<accession>A0A6A4S5L1</accession>
<dbReference type="SMART" id="SM00612">
    <property type="entry name" value="Kelch"/>
    <property type="match status" value="6"/>
</dbReference>
<evidence type="ECO:0000313" key="5">
    <source>
        <dbReference type="Ensembl" id="ENSSMAP00000016128.2"/>
    </source>
</evidence>
<evidence type="ECO:0000259" key="3">
    <source>
        <dbReference type="PROSITE" id="PS50097"/>
    </source>
</evidence>
<dbReference type="GeneTree" id="ENSGT00940000154664"/>
<dbReference type="SMART" id="SM00225">
    <property type="entry name" value="BTB"/>
    <property type="match status" value="1"/>
</dbReference>
<dbReference type="Proteomes" id="UP000694558">
    <property type="component" value="Chromosome 18"/>
</dbReference>
<reference evidence="4 6" key="1">
    <citation type="submission" date="2019-06" db="EMBL/GenBank/DDBJ databases">
        <title>Draft genomes of female and male turbot (Scophthalmus maximus).</title>
        <authorList>
            <person name="Xu H."/>
            <person name="Xu X.-W."/>
            <person name="Shao C."/>
            <person name="Chen S."/>
        </authorList>
    </citation>
    <scope>NUCLEOTIDE SEQUENCE [LARGE SCALE GENOMIC DNA]</scope>
    <source>
        <strain evidence="4">Ysfricsl-2016a</strain>
        <tissue evidence="4">Blood</tissue>
    </source>
</reference>
<dbReference type="PROSITE" id="PS50097">
    <property type="entry name" value="BTB"/>
    <property type="match status" value="1"/>
</dbReference>
<keyword evidence="1" id="KW-0880">Kelch repeat</keyword>
<dbReference type="PIRSF" id="PIRSF037037">
    <property type="entry name" value="Kelch-like_protein_gigaxonin"/>
    <property type="match status" value="1"/>
</dbReference>
<dbReference type="Proteomes" id="UP000438429">
    <property type="component" value="Unassembled WGS sequence"/>
</dbReference>
<dbReference type="AlphaFoldDB" id="A0A6A4S5L1"/>
<dbReference type="Gene3D" id="3.30.710.10">
    <property type="entry name" value="Potassium Channel Kv1.1, Chain A"/>
    <property type="match status" value="1"/>
</dbReference>